<gene>
    <name evidence="7" type="primary">LOC113794427</name>
</gene>
<evidence type="ECO:0000259" key="5">
    <source>
        <dbReference type="Pfam" id="PF02463"/>
    </source>
</evidence>
<keyword evidence="2" id="KW-0547">Nucleotide-binding</keyword>
<name>A0A6P6Y4Z7_DERPT</name>
<dbReference type="KEGG" id="dpte:113794427"/>
<protein>
    <submittedName>
        <fullName evidence="7">Structural maintenance of chromosomes protein 4-like</fullName>
    </submittedName>
</protein>
<keyword evidence="4" id="KW-0539">Nucleus</keyword>
<feature type="domain" description="RecF/RecN/SMC N-terminal" evidence="5">
    <location>
        <begin position="2"/>
        <end position="322"/>
    </location>
</feature>
<dbReference type="PANTHER" id="PTHR18937:SF172">
    <property type="entry name" value="STRUCTURAL MAINTENANCE OF CHROMOSOMES PROTEIN"/>
    <property type="match status" value="1"/>
</dbReference>
<evidence type="ECO:0000256" key="3">
    <source>
        <dbReference type="ARBA" id="ARBA00022840"/>
    </source>
</evidence>
<dbReference type="SUPFAM" id="SSF52540">
    <property type="entry name" value="P-loop containing nucleoside triphosphate hydrolases"/>
    <property type="match status" value="1"/>
</dbReference>
<reference evidence="7" key="1">
    <citation type="submission" date="2025-08" db="UniProtKB">
        <authorList>
            <consortium name="RefSeq"/>
        </authorList>
    </citation>
    <scope>IDENTIFICATION</scope>
    <source>
        <strain evidence="7">Airmid</strain>
    </source>
</reference>
<dbReference type="Pfam" id="PF02463">
    <property type="entry name" value="SMC_N"/>
    <property type="match status" value="1"/>
</dbReference>
<evidence type="ECO:0000313" key="6">
    <source>
        <dbReference type="Proteomes" id="UP000515146"/>
    </source>
</evidence>
<dbReference type="InterPro" id="IPR027417">
    <property type="entry name" value="P-loop_NTPase"/>
</dbReference>
<proteinExistence type="predicted"/>
<dbReference type="AlphaFoldDB" id="A0A6P6Y4Z7"/>
<dbReference type="OrthoDB" id="6509477at2759"/>
<evidence type="ECO:0000256" key="1">
    <source>
        <dbReference type="ARBA" id="ARBA00004123"/>
    </source>
</evidence>
<organism evidence="6 7">
    <name type="scientific">Dermatophagoides pteronyssinus</name>
    <name type="common">European house dust mite</name>
    <dbReference type="NCBI Taxonomy" id="6956"/>
    <lineage>
        <taxon>Eukaryota</taxon>
        <taxon>Metazoa</taxon>
        <taxon>Ecdysozoa</taxon>
        <taxon>Arthropoda</taxon>
        <taxon>Chelicerata</taxon>
        <taxon>Arachnida</taxon>
        <taxon>Acari</taxon>
        <taxon>Acariformes</taxon>
        <taxon>Sarcoptiformes</taxon>
        <taxon>Astigmata</taxon>
        <taxon>Psoroptidia</taxon>
        <taxon>Analgoidea</taxon>
        <taxon>Pyroglyphidae</taxon>
        <taxon>Dermatophagoidinae</taxon>
        <taxon>Dermatophagoides</taxon>
    </lineage>
</organism>
<dbReference type="InterPro" id="IPR003395">
    <property type="entry name" value="RecF/RecN/SMC_N"/>
</dbReference>
<evidence type="ECO:0000256" key="4">
    <source>
        <dbReference type="ARBA" id="ARBA00023242"/>
    </source>
</evidence>
<sequence length="342" mass="37227">MDRVVVRNFKTYAGEVTIGPLHRSLNAIIGANGSGKSNIVDAVCFCFGMRASRLRNKNLTGLIHQSQGLACSEAAVEIYLNVLADQSGGPSISSFSVGRDISLNSRSRYFLNGAVCSYADVEQKLSSYGVDLNTNRFLVLQGEIERLAALPPIAPDGSRNGLLELCESIIGTDVLVPSIAALEQKIAWYRLKHTLVCFGSLEEARKIAFCGKQKFRVVTLNGELIEKSGSISGGMVFTRWGDADLELVDSNPFASGVSLTVRPPGKSWRPLSSLSGGERTMTSLALIFALHHFKPSPFFFLDEIDAALDVRNVVILALFVRSNLVPPTQNFAVLRTVFRLQL</sequence>
<dbReference type="PANTHER" id="PTHR18937">
    <property type="entry name" value="STRUCTURAL MAINTENANCE OF CHROMOSOMES SMC FAMILY MEMBER"/>
    <property type="match status" value="1"/>
</dbReference>
<keyword evidence="3" id="KW-0067">ATP-binding</keyword>
<evidence type="ECO:0000313" key="7">
    <source>
        <dbReference type="RefSeq" id="XP_027200350.1"/>
    </source>
</evidence>
<dbReference type="Gene3D" id="3.40.50.300">
    <property type="entry name" value="P-loop containing nucleotide triphosphate hydrolases"/>
    <property type="match status" value="2"/>
</dbReference>
<dbReference type="GO" id="GO:0005634">
    <property type="term" value="C:nucleus"/>
    <property type="evidence" value="ECO:0007669"/>
    <property type="project" value="UniProtKB-SubCell"/>
</dbReference>
<dbReference type="RefSeq" id="XP_027200350.1">
    <property type="nucleotide sequence ID" value="XM_027344549.1"/>
</dbReference>
<keyword evidence="6" id="KW-1185">Reference proteome</keyword>
<accession>A0A6P6Y4Z7</accession>
<dbReference type="Proteomes" id="UP000515146">
    <property type="component" value="Unplaced"/>
</dbReference>
<dbReference type="InParanoid" id="A0A6P6Y4Z7"/>
<evidence type="ECO:0000256" key="2">
    <source>
        <dbReference type="ARBA" id="ARBA00022741"/>
    </source>
</evidence>
<comment type="subcellular location">
    <subcellularLocation>
        <location evidence="1">Nucleus</location>
    </subcellularLocation>
</comment>